<dbReference type="AlphaFoldDB" id="A0A2J6SE42"/>
<evidence type="ECO:0000259" key="7">
    <source>
        <dbReference type="PROSITE" id="PS00463"/>
    </source>
</evidence>
<evidence type="ECO:0000256" key="5">
    <source>
        <dbReference type="ARBA" id="ARBA00023242"/>
    </source>
</evidence>
<dbReference type="PANTHER" id="PTHR47338:SF16">
    <property type="entry name" value="TRANSCRIPTION FACTOR, PUTATIVE (AFU_ORTHOLOGUE AFUA_2G09360)-RELATED"/>
    <property type="match status" value="1"/>
</dbReference>
<dbReference type="GO" id="GO:0006351">
    <property type="term" value="P:DNA-templated transcription"/>
    <property type="evidence" value="ECO:0007669"/>
    <property type="project" value="InterPro"/>
</dbReference>
<comment type="subcellular location">
    <subcellularLocation>
        <location evidence="1">Nucleus</location>
    </subcellularLocation>
</comment>
<gene>
    <name evidence="8" type="ORF">L207DRAFT_627652</name>
</gene>
<dbReference type="InterPro" id="IPR007219">
    <property type="entry name" value="XnlR_reg_dom"/>
</dbReference>
<evidence type="ECO:0000313" key="8">
    <source>
        <dbReference type="EMBL" id="PMD49022.1"/>
    </source>
</evidence>
<keyword evidence="2" id="KW-0479">Metal-binding</keyword>
<dbReference type="PANTHER" id="PTHR47338">
    <property type="entry name" value="ZN(II)2CYS6 TRANSCRIPTION FACTOR (EUROFUNG)-RELATED"/>
    <property type="match status" value="1"/>
</dbReference>
<dbReference type="InterPro" id="IPR050815">
    <property type="entry name" value="TF_fung"/>
</dbReference>
<dbReference type="Gene3D" id="4.10.240.10">
    <property type="entry name" value="Zn(2)-C6 fungal-type DNA-binding domain"/>
    <property type="match status" value="1"/>
</dbReference>
<dbReference type="SUPFAM" id="SSF57701">
    <property type="entry name" value="Zn2/Cys6 DNA-binding domain"/>
    <property type="match status" value="1"/>
</dbReference>
<evidence type="ECO:0000256" key="1">
    <source>
        <dbReference type="ARBA" id="ARBA00004123"/>
    </source>
</evidence>
<dbReference type="CDD" id="cd12148">
    <property type="entry name" value="fungal_TF_MHR"/>
    <property type="match status" value="1"/>
</dbReference>
<dbReference type="GO" id="GO:0005634">
    <property type="term" value="C:nucleus"/>
    <property type="evidence" value="ECO:0007669"/>
    <property type="project" value="UniProtKB-SubCell"/>
</dbReference>
<keyword evidence="9" id="KW-1185">Reference proteome</keyword>
<dbReference type="EMBL" id="KZ613937">
    <property type="protein sequence ID" value="PMD49022.1"/>
    <property type="molecule type" value="Genomic_DNA"/>
</dbReference>
<organism evidence="8 9">
    <name type="scientific">Hyaloscypha variabilis (strain UAMH 11265 / GT02V1 / F)</name>
    <name type="common">Meliniomyces variabilis</name>
    <dbReference type="NCBI Taxonomy" id="1149755"/>
    <lineage>
        <taxon>Eukaryota</taxon>
        <taxon>Fungi</taxon>
        <taxon>Dikarya</taxon>
        <taxon>Ascomycota</taxon>
        <taxon>Pezizomycotina</taxon>
        <taxon>Leotiomycetes</taxon>
        <taxon>Helotiales</taxon>
        <taxon>Hyaloscyphaceae</taxon>
        <taxon>Hyaloscypha</taxon>
        <taxon>Hyaloscypha variabilis</taxon>
    </lineage>
</organism>
<sequence length="524" mass="59339">MIGMPEKRARSNACRNCRIRKRRCLPTASDVNGSCQLCKQQSIPCSLTRRSGQNRPIAPVDDQLSPASTSSATASHIFPGDPLQLLPPRPVLDELIELYFQLIHDGPHTLFHKPTFLSRLQENMVPNFLILAVISLSTRFSTNEYFRNDARPFALAYAKAAIELLEKEMIRPSLEPVQGYILVSQHLGGEGDVRAKHICTGLACLHCQSLRLWDTSGMTILKQEVRRRTYLSVIITGKWTTADMSIAPVTSDFPPENLQLLDEEDFLALRERPARHGIWSQMAKTIDIFRENLDIIIMLGSGETLTSQINKVTHLAKLLDKWEQELPARLKYNPENLTYFQEIGFGKTFLAMHIGYQHYRQLLYFPFLDPRNENSLASSECKKHAMMVSEIVSQGGKLVYYIIGHILVVSSSVHLHTLLLGGGDVDRARSYLLSNFEILMKLKRYWPVIDAAVGRLRSFQNHCRVSSLDSFVLDDWMWKFLMAQSAVLDEPRSAKHASPRGPFISGTEMSNDVLVDTALSWLLD</sequence>
<dbReference type="Proteomes" id="UP000235786">
    <property type="component" value="Unassembled WGS sequence"/>
</dbReference>
<dbReference type="PROSITE" id="PS00463">
    <property type="entry name" value="ZN2_CY6_FUNGAL_1"/>
    <property type="match status" value="1"/>
</dbReference>
<feature type="domain" description="Zn(2)-C6 fungal-type" evidence="7">
    <location>
        <begin position="13"/>
        <end position="45"/>
    </location>
</feature>
<accession>A0A2J6SE42</accession>
<keyword evidence="3" id="KW-0805">Transcription regulation</keyword>
<dbReference type="Pfam" id="PF04082">
    <property type="entry name" value="Fungal_trans"/>
    <property type="match status" value="1"/>
</dbReference>
<evidence type="ECO:0000256" key="4">
    <source>
        <dbReference type="ARBA" id="ARBA00023163"/>
    </source>
</evidence>
<feature type="region of interest" description="Disordered" evidence="6">
    <location>
        <begin position="49"/>
        <end position="71"/>
    </location>
</feature>
<evidence type="ECO:0000256" key="2">
    <source>
        <dbReference type="ARBA" id="ARBA00022723"/>
    </source>
</evidence>
<keyword evidence="5" id="KW-0539">Nucleus</keyword>
<dbReference type="InterPro" id="IPR036864">
    <property type="entry name" value="Zn2-C6_fun-type_DNA-bd_sf"/>
</dbReference>
<protein>
    <recommendedName>
        <fullName evidence="7">Zn(2)-C6 fungal-type domain-containing protein</fullName>
    </recommendedName>
</protein>
<evidence type="ECO:0000256" key="6">
    <source>
        <dbReference type="SAM" id="MobiDB-lite"/>
    </source>
</evidence>
<evidence type="ECO:0000256" key="3">
    <source>
        <dbReference type="ARBA" id="ARBA00023015"/>
    </source>
</evidence>
<reference evidence="8 9" key="1">
    <citation type="submission" date="2016-04" db="EMBL/GenBank/DDBJ databases">
        <title>A degradative enzymes factory behind the ericoid mycorrhizal symbiosis.</title>
        <authorList>
            <consortium name="DOE Joint Genome Institute"/>
            <person name="Martino E."/>
            <person name="Morin E."/>
            <person name="Grelet G."/>
            <person name="Kuo A."/>
            <person name="Kohler A."/>
            <person name="Daghino S."/>
            <person name="Barry K."/>
            <person name="Choi C."/>
            <person name="Cichocki N."/>
            <person name="Clum A."/>
            <person name="Copeland A."/>
            <person name="Hainaut M."/>
            <person name="Haridas S."/>
            <person name="Labutti K."/>
            <person name="Lindquist E."/>
            <person name="Lipzen A."/>
            <person name="Khouja H.-R."/>
            <person name="Murat C."/>
            <person name="Ohm R."/>
            <person name="Olson A."/>
            <person name="Spatafora J."/>
            <person name="Veneault-Fourrey C."/>
            <person name="Henrissat B."/>
            <person name="Grigoriev I."/>
            <person name="Martin F."/>
            <person name="Perotto S."/>
        </authorList>
    </citation>
    <scope>NUCLEOTIDE SEQUENCE [LARGE SCALE GENOMIC DNA]</scope>
    <source>
        <strain evidence="8 9">F</strain>
    </source>
</reference>
<dbReference type="GO" id="GO:0008270">
    <property type="term" value="F:zinc ion binding"/>
    <property type="evidence" value="ECO:0007669"/>
    <property type="project" value="InterPro"/>
</dbReference>
<keyword evidence="4" id="KW-0804">Transcription</keyword>
<dbReference type="CDD" id="cd00067">
    <property type="entry name" value="GAL4"/>
    <property type="match status" value="1"/>
</dbReference>
<dbReference type="GO" id="GO:0003677">
    <property type="term" value="F:DNA binding"/>
    <property type="evidence" value="ECO:0007669"/>
    <property type="project" value="InterPro"/>
</dbReference>
<evidence type="ECO:0000313" key="9">
    <source>
        <dbReference type="Proteomes" id="UP000235786"/>
    </source>
</evidence>
<proteinExistence type="predicted"/>
<dbReference type="OrthoDB" id="1924787at2759"/>
<dbReference type="InterPro" id="IPR001138">
    <property type="entry name" value="Zn2Cys6_DnaBD"/>
</dbReference>
<dbReference type="GO" id="GO:0000981">
    <property type="term" value="F:DNA-binding transcription factor activity, RNA polymerase II-specific"/>
    <property type="evidence" value="ECO:0007669"/>
    <property type="project" value="InterPro"/>
</dbReference>
<name>A0A2J6SE42_HYAVF</name>